<dbReference type="HOGENOM" id="CLU_149383_0_0_9"/>
<reference evidence="1 2" key="1">
    <citation type="journal article" date="2002" name="Proc. Natl. Acad. Sci. U.S.A.">
        <title>Genome sequence of a serotype M3 strain of group A Streptococcus: phage-encoded toxins, the high-virulence phenotype, and clone emergence.</title>
        <authorList>
            <person name="Beres S.B."/>
            <person name="Sylva G.L."/>
            <person name="Barbian K.D."/>
            <person name="Lei B."/>
            <person name="Hoff J.S."/>
            <person name="Mammarella N.D."/>
            <person name="Liu M.Y."/>
            <person name="Smoot J.C."/>
            <person name="Porcella S.F."/>
            <person name="Parkins L.D."/>
            <person name="Campbell D.S."/>
            <person name="Smith T.M."/>
            <person name="McCormick J.K."/>
            <person name="Leung D.Y."/>
            <person name="Schlievert P.M."/>
            <person name="Musser J.M."/>
        </authorList>
    </citation>
    <scope>NUCLEOTIDE SEQUENCE [LARGE SCALE GENOMIC DNA]</scope>
    <source>
        <strain evidence="2">ATCC BAA-595 / MGAS315</strain>
    </source>
</reference>
<evidence type="ECO:0008006" key="3">
    <source>
        <dbReference type="Google" id="ProtNLM"/>
    </source>
</evidence>
<name>A0A0H2UVT8_STRP3</name>
<dbReference type="AlphaFoldDB" id="A0A0H2UVT8"/>
<dbReference type="EMBL" id="AE014074">
    <property type="protein sequence ID" value="AAM80023.1"/>
    <property type="molecule type" value="Genomic_DNA"/>
</dbReference>
<dbReference type="Proteomes" id="UP000000564">
    <property type="component" value="Chromosome"/>
</dbReference>
<proteinExistence type="predicted"/>
<protein>
    <recommendedName>
        <fullName evidence="3">Phage protein</fullName>
    </recommendedName>
</protein>
<dbReference type="InterPro" id="IPR011675">
    <property type="entry name" value="DUF1617"/>
</dbReference>
<evidence type="ECO:0000313" key="1">
    <source>
        <dbReference type="EMBL" id="AAM80023.1"/>
    </source>
</evidence>
<gene>
    <name evidence="1" type="ordered locus">SpyM3_1416</name>
</gene>
<accession>A0A0H2UVT8</accession>
<dbReference type="RefSeq" id="WP_011054862.1">
    <property type="nucleotide sequence ID" value="NC_004070.1"/>
</dbReference>
<dbReference type="Pfam" id="PF07761">
    <property type="entry name" value="DUF1617"/>
    <property type="match status" value="1"/>
</dbReference>
<sequence length="145" mass="16737">MQLTIKNKDLNTLYCVLDKIKVTNMRANRGRAKLLAKVVDKFKEYAKDEGDLIDLYAQKDKDGKFVIDEHKNIKLADPAKLDEFNGLLNELANEEIAIKGGEYSKRFIDFLNFLEECEDEFTSSEIILIDNILEQFEESKKGEKP</sequence>
<organism evidence="1 2">
    <name type="scientific">Streptococcus pyogenes serotype M3 (strain ATCC BAA-595 / MGAS315)</name>
    <dbReference type="NCBI Taxonomy" id="198466"/>
    <lineage>
        <taxon>Bacteria</taxon>
        <taxon>Bacillati</taxon>
        <taxon>Bacillota</taxon>
        <taxon>Bacilli</taxon>
        <taxon>Lactobacillales</taxon>
        <taxon>Streptococcaceae</taxon>
        <taxon>Streptococcus</taxon>
    </lineage>
</organism>
<dbReference type="KEGG" id="spg:SpyM3_1416"/>
<evidence type="ECO:0000313" key="2">
    <source>
        <dbReference type="Proteomes" id="UP000000564"/>
    </source>
</evidence>